<sequence length="62" mass="7391">MIHYASLSIHLLPRDVDPKSFNDFDISFEDFEKLYENEKRLFDVKAIYIFGSRVTGYWTPQS</sequence>
<gene>
    <name evidence="1" type="ORF">S03H2_14683</name>
</gene>
<dbReference type="SUPFAM" id="SSF81301">
    <property type="entry name" value="Nucleotidyltransferase"/>
    <property type="match status" value="1"/>
</dbReference>
<protein>
    <submittedName>
        <fullName evidence="1">Uncharacterized protein</fullName>
    </submittedName>
</protein>
<reference evidence="1" key="1">
    <citation type="journal article" date="2014" name="Front. Microbiol.">
        <title>High frequency of phylogenetically diverse reductive dehalogenase-homologous genes in deep subseafloor sedimentary metagenomes.</title>
        <authorList>
            <person name="Kawai M."/>
            <person name="Futagami T."/>
            <person name="Toyoda A."/>
            <person name="Takaki Y."/>
            <person name="Nishi S."/>
            <person name="Hori S."/>
            <person name="Arai W."/>
            <person name="Tsubouchi T."/>
            <person name="Morono Y."/>
            <person name="Uchiyama I."/>
            <person name="Ito T."/>
            <person name="Fujiyama A."/>
            <person name="Inagaki F."/>
            <person name="Takami H."/>
        </authorList>
    </citation>
    <scope>NUCLEOTIDE SEQUENCE</scope>
    <source>
        <strain evidence="1">Expedition CK06-06</strain>
    </source>
</reference>
<feature type="non-terminal residue" evidence="1">
    <location>
        <position position="62"/>
    </location>
</feature>
<dbReference type="InterPro" id="IPR043519">
    <property type="entry name" value="NT_sf"/>
</dbReference>
<organism evidence="1">
    <name type="scientific">marine sediment metagenome</name>
    <dbReference type="NCBI Taxonomy" id="412755"/>
    <lineage>
        <taxon>unclassified sequences</taxon>
        <taxon>metagenomes</taxon>
        <taxon>ecological metagenomes</taxon>
    </lineage>
</organism>
<proteinExistence type="predicted"/>
<comment type="caution">
    <text evidence="1">The sequence shown here is derived from an EMBL/GenBank/DDBJ whole genome shotgun (WGS) entry which is preliminary data.</text>
</comment>
<dbReference type="AlphaFoldDB" id="X1FI37"/>
<evidence type="ECO:0000313" key="1">
    <source>
        <dbReference type="EMBL" id="GAH45326.1"/>
    </source>
</evidence>
<dbReference type="EMBL" id="BARU01007456">
    <property type="protein sequence ID" value="GAH45326.1"/>
    <property type="molecule type" value="Genomic_DNA"/>
</dbReference>
<accession>X1FI37</accession>
<name>X1FI37_9ZZZZ</name>